<dbReference type="Gene3D" id="3.30.420.10">
    <property type="entry name" value="Ribonuclease H-like superfamily/Ribonuclease H"/>
    <property type="match status" value="1"/>
</dbReference>
<dbReference type="Proteomes" id="UP000235220">
    <property type="component" value="Chromosome 8"/>
</dbReference>
<dbReference type="SUPFAM" id="SSF53098">
    <property type="entry name" value="Ribonuclease H-like"/>
    <property type="match status" value="1"/>
</dbReference>
<accession>A0A6P9EMT0</accession>
<dbReference type="InterPro" id="IPR002156">
    <property type="entry name" value="RNaseH_domain"/>
</dbReference>
<dbReference type="InParanoid" id="A0A6P9EMT0"/>
<reference evidence="3" key="1">
    <citation type="submission" date="2025-08" db="UniProtKB">
        <authorList>
            <consortium name="RefSeq"/>
        </authorList>
    </citation>
    <scope>IDENTIFICATION</scope>
    <source>
        <tissue evidence="3">Leaves</tissue>
    </source>
</reference>
<evidence type="ECO:0000313" key="2">
    <source>
        <dbReference type="Proteomes" id="UP000235220"/>
    </source>
</evidence>
<dbReference type="AlphaFoldDB" id="A0A6P9EMT0"/>
<dbReference type="OrthoDB" id="1752183at2759"/>
<dbReference type="InterPro" id="IPR053151">
    <property type="entry name" value="RNase_H-like"/>
</dbReference>
<feature type="domain" description="RNase H type-1" evidence="1">
    <location>
        <begin position="2"/>
        <end position="106"/>
    </location>
</feature>
<keyword evidence="2" id="KW-1185">Reference proteome</keyword>
<dbReference type="GeneID" id="118349229"/>
<dbReference type="GO" id="GO:0003676">
    <property type="term" value="F:nucleic acid binding"/>
    <property type="evidence" value="ECO:0007669"/>
    <property type="project" value="InterPro"/>
</dbReference>
<name>A0A6P9EMT0_JUGRE</name>
<dbReference type="KEGG" id="jre:118349229"/>
<dbReference type="InterPro" id="IPR012337">
    <property type="entry name" value="RNaseH-like_sf"/>
</dbReference>
<dbReference type="InterPro" id="IPR036397">
    <property type="entry name" value="RNaseH_sf"/>
</dbReference>
<organism evidence="2 3">
    <name type="scientific">Juglans regia</name>
    <name type="common">English walnut</name>
    <dbReference type="NCBI Taxonomy" id="51240"/>
    <lineage>
        <taxon>Eukaryota</taxon>
        <taxon>Viridiplantae</taxon>
        <taxon>Streptophyta</taxon>
        <taxon>Embryophyta</taxon>
        <taxon>Tracheophyta</taxon>
        <taxon>Spermatophyta</taxon>
        <taxon>Magnoliopsida</taxon>
        <taxon>eudicotyledons</taxon>
        <taxon>Gunneridae</taxon>
        <taxon>Pentapetalae</taxon>
        <taxon>rosids</taxon>
        <taxon>fabids</taxon>
        <taxon>Fagales</taxon>
        <taxon>Juglandaceae</taxon>
        <taxon>Juglans</taxon>
    </lineage>
</organism>
<dbReference type="CDD" id="cd06222">
    <property type="entry name" value="RNase_H_like"/>
    <property type="match status" value="1"/>
</dbReference>
<evidence type="ECO:0000259" key="1">
    <source>
        <dbReference type="Pfam" id="PF13456"/>
    </source>
</evidence>
<dbReference type="GO" id="GO:0004523">
    <property type="term" value="F:RNA-DNA hybrid ribonuclease activity"/>
    <property type="evidence" value="ECO:0007669"/>
    <property type="project" value="InterPro"/>
</dbReference>
<dbReference type="PANTHER" id="PTHR47723">
    <property type="entry name" value="OS05G0353850 PROTEIN"/>
    <property type="match status" value="1"/>
</dbReference>
<dbReference type="RefSeq" id="XP_035548756.1">
    <property type="nucleotide sequence ID" value="XM_035692863.1"/>
</dbReference>
<protein>
    <submittedName>
        <fullName evidence="3">Uncharacterized protein LOC118349229</fullName>
    </submittedName>
</protein>
<evidence type="ECO:0000313" key="3">
    <source>
        <dbReference type="RefSeq" id="XP_035548756.1"/>
    </source>
</evidence>
<sequence length="142" mass="16404">MGVIRDNCGRLLAAYSVFLGPGSNNFTEMRSNLLECVRRCYQLGFSRVEIETDSQRLVNWIIEGDCNIWYLEDFWDELHVYLNCIEYGVSHVFREDNVMADFLAKWGVGGLNSDGSGDYMLPDSLRCLLRMEISDLPYLRIL</sequence>
<proteinExistence type="predicted"/>
<gene>
    <name evidence="3" type="primary">LOC118349229</name>
</gene>
<dbReference type="PANTHER" id="PTHR47723:SF19">
    <property type="entry name" value="POLYNUCLEOTIDYL TRANSFERASE, RIBONUCLEASE H-LIKE SUPERFAMILY PROTEIN"/>
    <property type="match status" value="1"/>
</dbReference>
<dbReference type="InterPro" id="IPR044730">
    <property type="entry name" value="RNase_H-like_dom_plant"/>
</dbReference>
<dbReference type="Pfam" id="PF13456">
    <property type="entry name" value="RVT_3"/>
    <property type="match status" value="1"/>
</dbReference>